<evidence type="ECO:0000256" key="8">
    <source>
        <dbReference type="PIRSR" id="PIRSR600760-2"/>
    </source>
</evidence>
<evidence type="ECO:0000313" key="10">
    <source>
        <dbReference type="EMBL" id="MDP8173768.1"/>
    </source>
</evidence>
<dbReference type="EMBL" id="JASAYT010000027">
    <property type="protein sequence ID" value="MDP8175472.1"/>
    <property type="molecule type" value="Genomic_DNA"/>
</dbReference>
<evidence type="ECO:0000256" key="1">
    <source>
        <dbReference type="ARBA" id="ARBA00001033"/>
    </source>
</evidence>
<feature type="binding site" evidence="8">
    <location>
        <position position="214"/>
    </location>
    <ligand>
        <name>Mg(2+)</name>
        <dbReference type="ChEBI" id="CHEBI:18420"/>
        <label>1</label>
        <note>catalytic</note>
    </ligand>
</feature>
<dbReference type="PANTHER" id="PTHR20854:SF4">
    <property type="entry name" value="INOSITOL-1-MONOPHOSPHATASE-RELATED"/>
    <property type="match status" value="1"/>
</dbReference>
<dbReference type="PRINTS" id="PR01959">
    <property type="entry name" value="SBIMPHPHTASE"/>
</dbReference>
<dbReference type="GO" id="GO:0046854">
    <property type="term" value="P:phosphatidylinositol phosphate biosynthetic process"/>
    <property type="evidence" value="ECO:0007669"/>
    <property type="project" value="InterPro"/>
</dbReference>
<dbReference type="GO" id="GO:0046872">
    <property type="term" value="F:metal ion binding"/>
    <property type="evidence" value="ECO:0007669"/>
    <property type="project" value="UniProtKB-KW"/>
</dbReference>
<dbReference type="NCBIfam" id="NF008027">
    <property type="entry name" value="PRK10757.1"/>
    <property type="match status" value="1"/>
</dbReference>
<sequence length="269" mass="29130">MNPMLNIAIRAARKAGNIIIKGYEQSPKDTEVAQKGTNDYVTAIDKAAEQAIIETIHQSYPDHSVVGEESGLQVGKDSSVQWVIDPLDGTTNFVNRFPHFAVSIAIRENGVTTVGVVYDPIRNELFTGVRGEGAKLNEFRLRVNNNRDLTGTILATGFPFKTPKHKSTHLNMIEALMNNGVADLRRTGSAALDLCYVAAARVDGYFEIGLKPWDCAAGDLIAREAGALVTNFVGGTDYLTSGNIIAGNARVVKETLNSIKPVLTDDLKK</sequence>
<evidence type="ECO:0000256" key="4">
    <source>
        <dbReference type="ARBA" id="ARBA00022723"/>
    </source>
</evidence>
<feature type="binding site" evidence="8">
    <location>
        <position position="85"/>
    </location>
    <ligand>
        <name>Mg(2+)</name>
        <dbReference type="ChEBI" id="CHEBI:18420"/>
        <label>1</label>
        <note>catalytic</note>
    </ligand>
</feature>
<evidence type="ECO:0000313" key="11">
    <source>
        <dbReference type="EMBL" id="MDP8175472.1"/>
    </source>
</evidence>
<keyword evidence="6" id="KW-0805">Transcription regulation</keyword>
<comment type="catalytic activity">
    <reaction evidence="1 9">
        <text>a myo-inositol phosphate + H2O = myo-inositol + phosphate</text>
        <dbReference type="Rhea" id="RHEA:24056"/>
        <dbReference type="ChEBI" id="CHEBI:15377"/>
        <dbReference type="ChEBI" id="CHEBI:17268"/>
        <dbReference type="ChEBI" id="CHEBI:43474"/>
        <dbReference type="ChEBI" id="CHEBI:84139"/>
        <dbReference type="EC" id="3.1.3.25"/>
    </reaction>
</comment>
<organism evidence="11 12">
    <name type="scientific">Phocoenobacter skyensis</name>
    <dbReference type="NCBI Taxonomy" id="97481"/>
    <lineage>
        <taxon>Bacteria</taxon>
        <taxon>Pseudomonadati</taxon>
        <taxon>Pseudomonadota</taxon>
        <taxon>Gammaproteobacteria</taxon>
        <taxon>Pasteurellales</taxon>
        <taxon>Pasteurellaceae</taxon>
        <taxon>Phocoenobacter</taxon>
    </lineage>
</organism>
<keyword evidence="5 9" id="KW-0378">Hydrolase</keyword>
<dbReference type="PROSITE" id="PS00630">
    <property type="entry name" value="IMP_2"/>
    <property type="match status" value="1"/>
</dbReference>
<dbReference type="EMBL" id="JASAYQ010000024">
    <property type="protein sequence ID" value="MDP8173768.1"/>
    <property type="molecule type" value="Genomic_DNA"/>
</dbReference>
<dbReference type="GO" id="GO:0007165">
    <property type="term" value="P:signal transduction"/>
    <property type="evidence" value="ECO:0007669"/>
    <property type="project" value="TreeGrafter"/>
</dbReference>
<evidence type="ECO:0000256" key="5">
    <source>
        <dbReference type="ARBA" id="ARBA00022801"/>
    </source>
</evidence>
<dbReference type="CDD" id="cd01639">
    <property type="entry name" value="IMPase"/>
    <property type="match status" value="1"/>
</dbReference>
<feature type="binding site" evidence="8">
    <location>
        <position position="87"/>
    </location>
    <ligand>
        <name>Mg(2+)</name>
        <dbReference type="ChEBI" id="CHEBI:18420"/>
        <label>1</label>
        <note>catalytic</note>
    </ligand>
</feature>
<accession>A0AAJ6P344</accession>
<dbReference type="InterPro" id="IPR020583">
    <property type="entry name" value="Inositol_monoP_metal-BS"/>
</dbReference>
<comment type="caution">
    <text evidence="11">The sequence shown here is derived from an EMBL/GenBank/DDBJ whole genome shotgun (WGS) entry which is preliminary data.</text>
</comment>
<dbReference type="GO" id="GO:0006020">
    <property type="term" value="P:inositol metabolic process"/>
    <property type="evidence" value="ECO:0007669"/>
    <property type="project" value="TreeGrafter"/>
</dbReference>
<dbReference type="InterPro" id="IPR020550">
    <property type="entry name" value="Inositol_monophosphatase_CS"/>
</dbReference>
<evidence type="ECO:0000256" key="9">
    <source>
        <dbReference type="RuleBase" id="RU364068"/>
    </source>
</evidence>
<dbReference type="EC" id="3.1.3.25" evidence="9"/>
<comment type="cofactor">
    <cofactor evidence="2 8 9">
        <name>Mg(2+)</name>
        <dbReference type="ChEBI" id="CHEBI:18420"/>
    </cofactor>
</comment>
<dbReference type="AlphaFoldDB" id="A0AAJ6P344"/>
<keyword evidence="6" id="KW-0804">Transcription</keyword>
<evidence type="ECO:0000313" key="12">
    <source>
        <dbReference type="Proteomes" id="UP001231736"/>
    </source>
</evidence>
<dbReference type="InterPro" id="IPR033942">
    <property type="entry name" value="IMPase"/>
</dbReference>
<name>A0AAJ6P344_9PAST</name>
<dbReference type="RefSeq" id="WP_306374527.1">
    <property type="nucleotide sequence ID" value="NZ_JASAYK010000006.1"/>
</dbReference>
<dbReference type="Gene3D" id="3.30.540.10">
    <property type="entry name" value="Fructose-1,6-Bisphosphatase, subunit A, domain 1"/>
    <property type="match status" value="1"/>
</dbReference>
<evidence type="ECO:0000256" key="7">
    <source>
        <dbReference type="ARBA" id="ARBA00022842"/>
    </source>
</evidence>
<dbReference type="InterPro" id="IPR000760">
    <property type="entry name" value="Inositol_monophosphatase-like"/>
</dbReference>
<evidence type="ECO:0000256" key="2">
    <source>
        <dbReference type="ARBA" id="ARBA00001946"/>
    </source>
</evidence>
<feature type="binding site" evidence="8">
    <location>
        <position position="88"/>
    </location>
    <ligand>
        <name>Mg(2+)</name>
        <dbReference type="ChEBI" id="CHEBI:18420"/>
        <label>1</label>
        <note>catalytic</note>
    </ligand>
</feature>
<protein>
    <recommendedName>
        <fullName evidence="9">Inositol-1-monophosphatase</fullName>
        <ecNumber evidence="9">3.1.3.25</ecNumber>
    </recommendedName>
</protein>
<evidence type="ECO:0000256" key="6">
    <source>
        <dbReference type="ARBA" id="ARBA00022814"/>
    </source>
</evidence>
<dbReference type="Proteomes" id="UP001236239">
    <property type="component" value="Unassembled WGS sequence"/>
</dbReference>
<dbReference type="InterPro" id="IPR022337">
    <property type="entry name" value="Inositol_monophosphatase_SuhB"/>
</dbReference>
<proteinExistence type="inferred from homology"/>
<dbReference type="FunFam" id="3.30.540.10:FF:000003">
    <property type="entry name" value="Inositol-1-monophosphatase"/>
    <property type="match status" value="1"/>
</dbReference>
<reference evidence="11" key="1">
    <citation type="journal article" date="2023" name="Front. Microbiol.">
        <title>Phylogeography and host specificity of Pasteurellaceae pathogenic to sea-farmed fish in the north-east Atlantic.</title>
        <authorList>
            <person name="Gulla S."/>
            <person name="Colquhoun D.J."/>
            <person name="Olsen A.B."/>
            <person name="Spilsberg B."/>
            <person name="Lagesen K."/>
            <person name="Aakesson C.P."/>
            <person name="Strom S."/>
            <person name="Manji F."/>
            <person name="Birkbeck T.H."/>
            <person name="Nilsen H.K."/>
        </authorList>
    </citation>
    <scope>NUCLEOTIDE SEQUENCE</scope>
    <source>
        <strain evidence="11">98B1</strain>
        <strain evidence="10">TW16_20</strain>
    </source>
</reference>
<dbReference type="SUPFAM" id="SSF56655">
    <property type="entry name" value="Carbohydrate phosphatase"/>
    <property type="match status" value="1"/>
</dbReference>
<dbReference type="Pfam" id="PF00459">
    <property type="entry name" value="Inositol_P"/>
    <property type="match status" value="1"/>
</dbReference>
<dbReference type="PROSITE" id="PS00629">
    <property type="entry name" value="IMP_1"/>
    <property type="match status" value="1"/>
</dbReference>
<dbReference type="GO" id="GO:0008934">
    <property type="term" value="F:inositol monophosphate 1-phosphatase activity"/>
    <property type="evidence" value="ECO:0007669"/>
    <property type="project" value="InterPro"/>
</dbReference>
<dbReference type="GO" id="GO:0031564">
    <property type="term" value="P:transcription antitermination"/>
    <property type="evidence" value="ECO:0007669"/>
    <property type="project" value="UniProtKB-KW"/>
</dbReference>
<gene>
    <name evidence="11" type="primary">suhB</name>
    <name evidence="10" type="ORF">QJU93_10405</name>
    <name evidence="11" type="ORF">QJU97_08385</name>
</gene>
<feature type="binding site" evidence="8">
    <location>
        <position position="68"/>
    </location>
    <ligand>
        <name>Mg(2+)</name>
        <dbReference type="ChEBI" id="CHEBI:18420"/>
        <label>1</label>
        <note>catalytic</note>
    </ligand>
</feature>
<dbReference type="PANTHER" id="PTHR20854">
    <property type="entry name" value="INOSITOL MONOPHOSPHATASE"/>
    <property type="match status" value="1"/>
</dbReference>
<dbReference type="Gene3D" id="3.40.190.80">
    <property type="match status" value="1"/>
</dbReference>
<evidence type="ECO:0000256" key="3">
    <source>
        <dbReference type="ARBA" id="ARBA00009759"/>
    </source>
</evidence>
<comment type="similarity">
    <text evidence="3 9">Belongs to the inositol monophosphatase superfamily.</text>
</comment>
<dbReference type="PRINTS" id="PR00377">
    <property type="entry name" value="IMPHPHTASES"/>
</dbReference>
<keyword evidence="6" id="KW-0889">Transcription antitermination</keyword>
<keyword evidence="7 8" id="KW-0460">Magnesium</keyword>
<dbReference type="Proteomes" id="UP001231736">
    <property type="component" value="Unassembled WGS sequence"/>
</dbReference>
<keyword evidence="4 8" id="KW-0479">Metal-binding</keyword>